<organism evidence="1 2">
    <name type="scientific">Pedobacter segetis</name>
    <dbReference type="NCBI Taxonomy" id="2793069"/>
    <lineage>
        <taxon>Bacteria</taxon>
        <taxon>Pseudomonadati</taxon>
        <taxon>Bacteroidota</taxon>
        <taxon>Sphingobacteriia</taxon>
        <taxon>Sphingobacteriales</taxon>
        <taxon>Sphingobacteriaceae</taxon>
        <taxon>Pedobacter</taxon>
    </lineage>
</organism>
<name>A0ABS1BIP8_9SPHI</name>
<reference evidence="1 2" key="1">
    <citation type="submission" date="2020-12" db="EMBL/GenBank/DDBJ databases">
        <title>Bacterial novel species Pedobacter sp. SD-b isolated from soil.</title>
        <authorList>
            <person name="Jung H.-Y."/>
        </authorList>
    </citation>
    <scope>NUCLEOTIDE SEQUENCE [LARGE SCALE GENOMIC DNA]</scope>
    <source>
        <strain evidence="1 2">SD-b</strain>
    </source>
</reference>
<proteinExistence type="predicted"/>
<sequence length="69" mass="7776">MTTIIANIPNNLKSTVKKFIEEIGGEIISEKEVNKLTVLKDLEEAFLEAKQIRDGKKEGYTLKEILNGK</sequence>
<gene>
    <name evidence="1" type="ORF">I5M32_07280</name>
</gene>
<comment type="caution">
    <text evidence="1">The sequence shown here is derived from an EMBL/GenBank/DDBJ whole genome shotgun (WGS) entry which is preliminary data.</text>
</comment>
<dbReference type="EMBL" id="JAEHFY010000008">
    <property type="protein sequence ID" value="MBK0382758.1"/>
    <property type="molecule type" value="Genomic_DNA"/>
</dbReference>
<accession>A0ABS1BIP8</accession>
<evidence type="ECO:0000313" key="1">
    <source>
        <dbReference type="EMBL" id="MBK0382758.1"/>
    </source>
</evidence>
<dbReference type="Proteomes" id="UP000660024">
    <property type="component" value="Unassembled WGS sequence"/>
</dbReference>
<dbReference type="RefSeq" id="WP_200585535.1">
    <property type="nucleotide sequence ID" value="NZ_JAEHFY010000008.1"/>
</dbReference>
<protein>
    <submittedName>
        <fullName evidence="1">Uncharacterized protein</fullName>
    </submittedName>
</protein>
<evidence type="ECO:0000313" key="2">
    <source>
        <dbReference type="Proteomes" id="UP000660024"/>
    </source>
</evidence>
<keyword evidence="2" id="KW-1185">Reference proteome</keyword>